<accession>A0ABR8F2J7</accession>
<evidence type="ECO:0000313" key="1">
    <source>
        <dbReference type="EMBL" id="MBD2563969.1"/>
    </source>
</evidence>
<sequence length="330" mass="37017">MQFSILFTVAILHNYYSEASQGSQDFSFMIPADTAQLLRNGKLITKICDRKLYVLFEADEANAPVASIVSETLRFGLKLQNPFFANFTDLDFDISSYTPLYSNSTNLNQLDVVKEISLVGHVFSHSLTNDTRPVMVTLKNTNNQVLQTDTINATNNRSTVTYNLTGQAPGLYSIEKSYPNNLETSLYYSNAELQQQGIFSLIEIKIDSNFYTSNTPEFAINFNPKTETLKYYLVVPKEAEVDQLSVLDNGFTEDGRSAVIFKKELLAEIPVLLSNANTSVVLFKSETIKRQEKARRKIQLQKNGDVLIGHLPQPSAEKANAEIIIQLAKL</sequence>
<name>A0ABR8F2J7_NOSLI</name>
<dbReference type="RefSeq" id="WP_190899537.1">
    <property type="nucleotide sequence ID" value="NZ_JACJTE010000039.1"/>
</dbReference>
<dbReference type="Proteomes" id="UP000604661">
    <property type="component" value="Unassembled WGS sequence"/>
</dbReference>
<evidence type="ECO:0000313" key="2">
    <source>
        <dbReference type="Proteomes" id="UP000604661"/>
    </source>
</evidence>
<reference evidence="1 2" key="1">
    <citation type="journal article" date="2020" name="ISME J.">
        <title>Comparative genomics reveals insights into cyanobacterial evolution and habitat adaptation.</title>
        <authorList>
            <person name="Chen M.Y."/>
            <person name="Teng W.K."/>
            <person name="Zhao L."/>
            <person name="Hu C.X."/>
            <person name="Zhou Y.K."/>
            <person name="Han B.P."/>
            <person name="Song L.R."/>
            <person name="Shu W.S."/>
        </authorList>
    </citation>
    <scope>NUCLEOTIDE SEQUENCE [LARGE SCALE GENOMIC DNA]</scope>
    <source>
        <strain evidence="1 2">FACHB-391</strain>
    </source>
</reference>
<keyword evidence="2" id="KW-1185">Reference proteome</keyword>
<organism evidence="1 2">
    <name type="scientific">Nostoc linckia FACHB-391</name>
    <dbReference type="NCBI Taxonomy" id="2692906"/>
    <lineage>
        <taxon>Bacteria</taxon>
        <taxon>Bacillati</taxon>
        <taxon>Cyanobacteriota</taxon>
        <taxon>Cyanophyceae</taxon>
        <taxon>Nostocales</taxon>
        <taxon>Nostocaceae</taxon>
        <taxon>Nostoc</taxon>
    </lineage>
</organism>
<comment type="caution">
    <text evidence="1">The sequence shown here is derived from an EMBL/GenBank/DDBJ whole genome shotgun (WGS) entry which is preliminary data.</text>
</comment>
<protein>
    <submittedName>
        <fullName evidence="1">Uncharacterized protein</fullName>
    </submittedName>
</protein>
<gene>
    <name evidence="1" type="ORF">H6G95_25850</name>
</gene>
<proteinExistence type="predicted"/>
<dbReference type="EMBL" id="JACJTE010000039">
    <property type="protein sequence ID" value="MBD2563969.1"/>
    <property type="molecule type" value="Genomic_DNA"/>
</dbReference>